<dbReference type="GO" id="GO:0008233">
    <property type="term" value="F:peptidase activity"/>
    <property type="evidence" value="ECO:0007669"/>
    <property type="project" value="UniProtKB-KW"/>
</dbReference>
<keyword evidence="13" id="KW-0548">Nucleotidyltransferase</keyword>
<evidence type="ECO:0000256" key="4">
    <source>
        <dbReference type="ARBA" id="ARBA00022722"/>
    </source>
</evidence>
<dbReference type="InterPro" id="IPR036875">
    <property type="entry name" value="Znf_CCHC_sf"/>
</dbReference>
<keyword evidence="8" id="KW-0378">Hydrolase</keyword>
<dbReference type="Gene3D" id="3.30.420.10">
    <property type="entry name" value="Ribonuclease H-like superfamily/Ribonuclease H"/>
    <property type="match status" value="2"/>
</dbReference>
<accession>A0A6L2MMT1</accession>
<keyword evidence="16" id="KW-0862">Zinc</keyword>
<dbReference type="InterPro" id="IPR001878">
    <property type="entry name" value="Znf_CCHC"/>
</dbReference>
<feature type="domain" description="CCHC-type" evidence="18">
    <location>
        <begin position="164"/>
        <end position="179"/>
    </location>
</feature>
<organism evidence="20">
    <name type="scientific">Tanacetum cinerariifolium</name>
    <name type="common">Dalmatian daisy</name>
    <name type="synonym">Chrysanthemum cinerariifolium</name>
    <dbReference type="NCBI Taxonomy" id="118510"/>
    <lineage>
        <taxon>Eukaryota</taxon>
        <taxon>Viridiplantae</taxon>
        <taxon>Streptophyta</taxon>
        <taxon>Embryophyta</taxon>
        <taxon>Tracheophyta</taxon>
        <taxon>Spermatophyta</taxon>
        <taxon>Magnoliopsida</taxon>
        <taxon>eudicotyledons</taxon>
        <taxon>Gunneridae</taxon>
        <taxon>Pentapetalae</taxon>
        <taxon>asterids</taxon>
        <taxon>campanulids</taxon>
        <taxon>Asterales</taxon>
        <taxon>Asteraceae</taxon>
        <taxon>Asteroideae</taxon>
        <taxon>Anthemideae</taxon>
        <taxon>Anthemidinae</taxon>
        <taxon>Tanacetum</taxon>
    </lineage>
</organism>
<evidence type="ECO:0000256" key="2">
    <source>
        <dbReference type="ARBA" id="ARBA00022612"/>
    </source>
</evidence>
<evidence type="ECO:0000256" key="9">
    <source>
        <dbReference type="ARBA" id="ARBA00022840"/>
    </source>
</evidence>
<keyword evidence="10" id="KW-0460">Magnesium</keyword>
<evidence type="ECO:0000256" key="8">
    <source>
        <dbReference type="ARBA" id="ARBA00022801"/>
    </source>
</evidence>
<evidence type="ECO:0000256" key="16">
    <source>
        <dbReference type="PROSITE-ProRule" id="PRU00047"/>
    </source>
</evidence>
<evidence type="ECO:0000256" key="11">
    <source>
        <dbReference type="ARBA" id="ARBA00022908"/>
    </source>
</evidence>
<dbReference type="InterPro" id="IPR054722">
    <property type="entry name" value="PolX-like_BBD"/>
</dbReference>
<dbReference type="InterPro" id="IPR012337">
    <property type="entry name" value="RNaseH-like_sf"/>
</dbReference>
<keyword evidence="16" id="KW-0863">Zinc-finger</keyword>
<dbReference type="Pfam" id="PF13976">
    <property type="entry name" value="gag_pre-integrs"/>
    <property type="match status" value="1"/>
</dbReference>
<keyword evidence="5" id="KW-0479">Metal-binding</keyword>
<dbReference type="Pfam" id="PF22936">
    <property type="entry name" value="Pol_BBD"/>
    <property type="match status" value="1"/>
</dbReference>
<keyword evidence="6" id="KW-0547">Nucleotide-binding</keyword>
<evidence type="ECO:0000313" key="20">
    <source>
        <dbReference type="EMBL" id="GEU74649.1"/>
    </source>
</evidence>
<dbReference type="GO" id="GO:0008270">
    <property type="term" value="F:zinc ion binding"/>
    <property type="evidence" value="ECO:0007669"/>
    <property type="project" value="UniProtKB-KW"/>
</dbReference>
<dbReference type="GO" id="GO:0006508">
    <property type="term" value="P:proteolysis"/>
    <property type="evidence" value="ECO:0007669"/>
    <property type="project" value="UniProtKB-KW"/>
</dbReference>
<dbReference type="PROSITE" id="PS50994">
    <property type="entry name" value="INTEGRASE"/>
    <property type="match status" value="1"/>
</dbReference>
<keyword evidence="13" id="KW-0808">Transferase</keyword>
<keyword evidence="12" id="KW-0695">RNA-directed DNA polymerase</keyword>
<keyword evidence="14" id="KW-0917">Virion maturation</keyword>
<feature type="compositionally biased region" description="Polar residues" evidence="17">
    <location>
        <begin position="1092"/>
        <end position="1121"/>
    </location>
</feature>
<evidence type="ECO:0000256" key="17">
    <source>
        <dbReference type="SAM" id="MobiDB-lite"/>
    </source>
</evidence>
<evidence type="ECO:0000256" key="13">
    <source>
        <dbReference type="ARBA" id="ARBA00022932"/>
    </source>
</evidence>
<evidence type="ECO:0000256" key="5">
    <source>
        <dbReference type="ARBA" id="ARBA00022723"/>
    </source>
</evidence>
<proteinExistence type="predicted"/>
<dbReference type="EMBL" id="BKCJ010006925">
    <property type="protein sequence ID" value="GEU74649.1"/>
    <property type="molecule type" value="Genomic_DNA"/>
</dbReference>
<keyword evidence="11" id="KW-0229">DNA integration</keyword>
<keyword evidence="2" id="KW-1188">Viral release from host cell</keyword>
<keyword evidence="15" id="KW-0233">DNA recombination</keyword>
<keyword evidence="3" id="KW-0645">Protease</keyword>
<dbReference type="SUPFAM" id="SSF53098">
    <property type="entry name" value="Ribonuclease H-like"/>
    <property type="match status" value="1"/>
</dbReference>
<reference evidence="20" key="1">
    <citation type="journal article" date="2019" name="Sci. Rep.">
        <title>Draft genome of Tanacetum cinerariifolium, the natural source of mosquito coil.</title>
        <authorList>
            <person name="Yamashiro T."/>
            <person name="Shiraishi A."/>
            <person name="Satake H."/>
            <person name="Nakayama K."/>
        </authorList>
    </citation>
    <scope>NUCLEOTIDE SEQUENCE</scope>
</reference>
<dbReference type="SMART" id="SM00343">
    <property type="entry name" value="ZnF_C2HC"/>
    <property type="match status" value="1"/>
</dbReference>
<keyword evidence="9" id="KW-0067">ATP-binding</keyword>
<dbReference type="GO" id="GO:0003676">
    <property type="term" value="F:nucleic acid binding"/>
    <property type="evidence" value="ECO:0007669"/>
    <property type="project" value="InterPro"/>
</dbReference>
<dbReference type="InterPro" id="IPR036397">
    <property type="entry name" value="RNaseH_sf"/>
</dbReference>
<dbReference type="InterPro" id="IPR025724">
    <property type="entry name" value="GAG-pre-integrase_dom"/>
</dbReference>
<evidence type="ECO:0000256" key="1">
    <source>
        <dbReference type="ARBA" id="ARBA00002180"/>
    </source>
</evidence>
<feature type="region of interest" description="Disordered" evidence="17">
    <location>
        <begin position="1087"/>
        <end position="1121"/>
    </location>
</feature>
<evidence type="ECO:0000256" key="10">
    <source>
        <dbReference type="ARBA" id="ARBA00022842"/>
    </source>
</evidence>
<evidence type="ECO:0000256" key="6">
    <source>
        <dbReference type="ARBA" id="ARBA00022741"/>
    </source>
</evidence>
<evidence type="ECO:0000256" key="15">
    <source>
        <dbReference type="ARBA" id="ARBA00023172"/>
    </source>
</evidence>
<keyword evidence="7" id="KW-0255">Endonuclease</keyword>
<evidence type="ECO:0000256" key="14">
    <source>
        <dbReference type="ARBA" id="ARBA00023113"/>
    </source>
</evidence>
<dbReference type="PROSITE" id="PS50158">
    <property type="entry name" value="ZF_CCHC"/>
    <property type="match status" value="1"/>
</dbReference>
<dbReference type="PANTHER" id="PTHR42648:SF11">
    <property type="entry name" value="TRANSPOSON TY4-P GAG-POL POLYPROTEIN"/>
    <property type="match status" value="1"/>
</dbReference>
<keyword evidence="13" id="KW-0239">DNA-directed DNA polymerase</keyword>
<dbReference type="Pfam" id="PF00098">
    <property type="entry name" value="zf-CCHC"/>
    <property type="match status" value="1"/>
</dbReference>
<evidence type="ECO:0000259" key="18">
    <source>
        <dbReference type="PROSITE" id="PS50158"/>
    </source>
</evidence>
<dbReference type="GO" id="GO:0005524">
    <property type="term" value="F:ATP binding"/>
    <property type="evidence" value="ECO:0007669"/>
    <property type="project" value="UniProtKB-KW"/>
</dbReference>
<evidence type="ECO:0000256" key="12">
    <source>
        <dbReference type="ARBA" id="ARBA00022918"/>
    </source>
</evidence>
<comment type="function">
    <text evidence="1">The aspartyl protease (PR) mediates the proteolytic cleavages of the Gag and Gag-Pol polyproteins after assembly of the VLP.</text>
</comment>
<sequence>MCLRLGIIDGLDGTERGLILLPKSKVIPKVVEKNNLSKSVTSHLTTNKMIGKCTKVLAPVNQQPEFPQLKAGLAVPVFKQGDNLIDAINHMMSFLSTVIISHYLTTNNQLRNSSNPRQQATINGGRVTLQPVQERQISFATGTTRTYTSGASGSNSGKQRTVICYNCKGEGHMSKQCTKPKRKQDDSWFKDKVLLVQAQANGQILHEEELAFLADPGTVEGQATQTVITYNAAYQADDLDAYDSDCDELNTAKVALMENLSHYGLDVLVEVHNPDNMDNNMINQGVRARLSSKQSSVVNHSETKITSDGNIIPYSQYVHETQLADVQNSDTSAQQDTLRLYVIEQLKTQKAQQLEPKLYDGNVIKNTYAITILDSEETLMLAEESHPSPSCRPTKVEVPKELPKVSMVNTSLKKLKHHLARFDVVFKERITATTITEGSWGFEHTKACFRDEIIPFVKALKDIFNTFDQYLINELTEVQNIFHQMEQAIEQHRLESKTFEVKMNQVLDKNEQLLEQVINKDIVNIIVTSSMDNVYVNVHESLKNELRKLKGKDLANNIVTKHTIAPEMLKFDMEPIAPKLLNNRTAHSDYLRHTQEQAAILREVVEQGKSQNPLNNSLDSAYKSSLKNKNCLVEPKGTANVQNSKLNANSELICVKRNGYMLSDNHDLCVLNVINDVNARPKSKSVKKTSKSKVWKPTGKYLDSGCSKHMTEDRFQLTNLVSKFLSTVKFGNDHVAKIIGYADYHIGNVTILRVYYVEGLGHNLFSAGKLWDNLYTLSLGDIMASSTICLLSKASKTKPWLWHRCLSHLNFGAINYLAKYDLVRGFPKIKFEKDHLCSECTIGKSKKKPHKPKTEDTNQEKLYLLHMDLCVPMRVKSANGKKYILVVVDDYSRFTWVKCLRSKDEAPYFIIKFLTMIQVGISHETSVARTPQENCVVKRQNRMLIEAARTMLLYAKAPLFLWAKTVTTTCYTQNRFIIHLRHEKTPYELLHNKPPDLSFLHVFDFDELTAMASKHKSLEPALHEMTLTTISSGLVPNLYLSTPFVPPLRTDWDLLFQLLFDELLNPPLSVDHPAPEVIASISEVVTPKPAESTGSPSSTTVNPDALSASNSQTSPETQSRVISNDVEKENHDLDVAHVNNDPLFGILIPENVSEASSSSDVIPTIVHIAAPNLEHVNKWTKDHPLDNIIGKLGRLVSTRLQLYKQALFCYYDAFLSSVELKTYKDRLTQACWIEAMQEELNKFERLKVRELIPHLDKVIVITLKWIYKVKLDELGGIMKNKAQLVARSYCQEEGIDFEKLISVKLYMFKTLKY</sequence>
<dbReference type="SUPFAM" id="SSF57756">
    <property type="entry name" value="Retrovirus zinc finger-like domains"/>
    <property type="match status" value="1"/>
</dbReference>
<dbReference type="InterPro" id="IPR039537">
    <property type="entry name" value="Retrotran_Ty1/copia-like"/>
</dbReference>
<dbReference type="GO" id="GO:0006310">
    <property type="term" value="P:DNA recombination"/>
    <property type="evidence" value="ECO:0007669"/>
    <property type="project" value="UniProtKB-KW"/>
</dbReference>
<dbReference type="GO" id="GO:0003964">
    <property type="term" value="F:RNA-directed DNA polymerase activity"/>
    <property type="evidence" value="ECO:0007669"/>
    <property type="project" value="UniProtKB-KW"/>
</dbReference>
<dbReference type="GO" id="GO:0003887">
    <property type="term" value="F:DNA-directed DNA polymerase activity"/>
    <property type="evidence" value="ECO:0007669"/>
    <property type="project" value="UniProtKB-KW"/>
</dbReference>
<dbReference type="GO" id="GO:0015074">
    <property type="term" value="P:DNA integration"/>
    <property type="evidence" value="ECO:0007669"/>
    <property type="project" value="UniProtKB-KW"/>
</dbReference>
<dbReference type="InterPro" id="IPR001584">
    <property type="entry name" value="Integrase_cat-core"/>
</dbReference>
<keyword evidence="4" id="KW-0540">Nuclease</keyword>
<evidence type="ECO:0000256" key="3">
    <source>
        <dbReference type="ARBA" id="ARBA00022670"/>
    </source>
</evidence>
<dbReference type="GO" id="GO:0004519">
    <property type="term" value="F:endonuclease activity"/>
    <property type="evidence" value="ECO:0007669"/>
    <property type="project" value="UniProtKB-KW"/>
</dbReference>
<feature type="domain" description="Integrase catalytic" evidence="19">
    <location>
        <begin position="795"/>
        <end position="994"/>
    </location>
</feature>
<evidence type="ECO:0008006" key="21">
    <source>
        <dbReference type="Google" id="ProtNLM"/>
    </source>
</evidence>
<name>A0A6L2MMT1_TANCI</name>
<evidence type="ECO:0000259" key="19">
    <source>
        <dbReference type="PROSITE" id="PS50994"/>
    </source>
</evidence>
<dbReference type="PANTHER" id="PTHR42648">
    <property type="entry name" value="TRANSPOSASE, PUTATIVE-RELATED"/>
    <property type="match status" value="1"/>
</dbReference>
<dbReference type="Gene3D" id="4.10.60.10">
    <property type="entry name" value="Zinc finger, CCHC-type"/>
    <property type="match status" value="1"/>
</dbReference>
<protein>
    <recommendedName>
        <fullName evidence="21">CCHC-type domain-containing protein</fullName>
    </recommendedName>
</protein>
<comment type="caution">
    <text evidence="20">The sequence shown here is derived from an EMBL/GenBank/DDBJ whole genome shotgun (WGS) entry which is preliminary data.</text>
</comment>
<evidence type="ECO:0000256" key="7">
    <source>
        <dbReference type="ARBA" id="ARBA00022759"/>
    </source>
</evidence>
<gene>
    <name evidence="20" type="ORF">Tci_046627</name>
</gene>